<protein>
    <submittedName>
        <fullName evidence="2">Uncharacterized protein</fullName>
    </submittedName>
</protein>
<feature type="region of interest" description="Disordered" evidence="1">
    <location>
        <begin position="1"/>
        <end position="72"/>
    </location>
</feature>
<evidence type="ECO:0000313" key="3">
    <source>
        <dbReference type="Proteomes" id="UP001066276"/>
    </source>
</evidence>
<dbReference type="EMBL" id="JANPWB010000002">
    <property type="protein sequence ID" value="KAJ1208784.1"/>
    <property type="molecule type" value="Genomic_DNA"/>
</dbReference>
<accession>A0AAV7W6M0</accession>
<name>A0AAV7W6M0_PLEWA</name>
<gene>
    <name evidence="2" type="ORF">NDU88_004167</name>
</gene>
<dbReference type="Proteomes" id="UP001066276">
    <property type="component" value="Chromosome 1_2"/>
</dbReference>
<evidence type="ECO:0000313" key="2">
    <source>
        <dbReference type="EMBL" id="KAJ1208784.1"/>
    </source>
</evidence>
<sequence>MGMACLVPGDQQGSIVGPRGEHPEYVGDRRAGVNDRSRAGPLCQRDDHEQRCRHQGTNGMEPTGRGYAALRSPVKGQDCPDCRVQI</sequence>
<organism evidence="2 3">
    <name type="scientific">Pleurodeles waltl</name>
    <name type="common">Iberian ribbed newt</name>
    <dbReference type="NCBI Taxonomy" id="8319"/>
    <lineage>
        <taxon>Eukaryota</taxon>
        <taxon>Metazoa</taxon>
        <taxon>Chordata</taxon>
        <taxon>Craniata</taxon>
        <taxon>Vertebrata</taxon>
        <taxon>Euteleostomi</taxon>
        <taxon>Amphibia</taxon>
        <taxon>Batrachia</taxon>
        <taxon>Caudata</taxon>
        <taxon>Salamandroidea</taxon>
        <taxon>Salamandridae</taxon>
        <taxon>Pleurodelinae</taxon>
        <taxon>Pleurodeles</taxon>
    </lineage>
</organism>
<proteinExistence type="predicted"/>
<keyword evidence="3" id="KW-1185">Reference proteome</keyword>
<reference evidence="2" key="1">
    <citation type="journal article" date="2022" name="bioRxiv">
        <title>Sequencing and chromosome-scale assembly of the giantPleurodeles waltlgenome.</title>
        <authorList>
            <person name="Brown T."/>
            <person name="Elewa A."/>
            <person name="Iarovenko S."/>
            <person name="Subramanian E."/>
            <person name="Araus A.J."/>
            <person name="Petzold A."/>
            <person name="Susuki M."/>
            <person name="Suzuki K.-i.T."/>
            <person name="Hayashi T."/>
            <person name="Toyoda A."/>
            <person name="Oliveira C."/>
            <person name="Osipova E."/>
            <person name="Leigh N.D."/>
            <person name="Simon A."/>
            <person name="Yun M.H."/>
        </authorList>
    </citation>
    <scope>NUCLEOTIDE SEQUENCE</scope>
    <source>
        <strain evidence="2">20211129_DDA</strain>
        <tissue evidence="2">Liver</tissue>
    </source>
</reference>
<comment type="caution">
    <text evidence="2">The sequence shown here is derived from an EMBL/GenBank/DDBJ whole genome shotgun (WGS) entry which is preliminary data.</text>
</comment>
<evidence type="ECO:0000256" key="1">
    <source>
        <dbReference type="SAM" id="MobiDB-lite"/>
    </source>
</evidence>
<dbReference type="AlphaFoldDB" id="A0AAV7W6M0"/>
<feature type="compositionally biased region" description="Basic and acidic residues" evidence="1">
    <location>
        <begin position="19"/>
        <end position="52"/>
    </location>
</feature>